<feature type="chain" id="PRO_5006035409" description="Ricin B lectin domain-containing protein" evidence="1">
    <location>
        <begin position="18"/>
        <end position="161"/>
    </location>
</feature>
<organism evidence="3 4">
    <name type="scientific">Kibdelosporangium phytohabitans</name>
    <dbReference type="NCBI Taxonomy" id="860235"/>
    <lineage>
        <taxon>Bacteria</taxon>
        <taxon>Bacillati</taxon>
        <taxon>Actinomycetota</taxon>
        <taxon>Actinomycetes</taxon>
        <taxon>Pseudonocardiales</taxon>
        <taxon>Pseudonocardiaceae</taxon>
        <taxon>Kibdelosporangium</taxon>
    </lineage>
</organism>
<dbReference type="AlphaFoldDB" id="A0A0N9HRC8"/>
<evidence type="ECO:0000256" key="1">
    <source>
        <dbReference type="SAM" id="SignalP"/>
    </source>
</evidence>
<dbReference type="Pfam" id="PF00652">
    <property type="entry name" value="Ricin_B_lectin"/>
    <property type="match status" value="1"/>
</dbReference>
<evidence type="ECO:0000259" key="2">
    <source>
        <dbReference type="SMART" id="SM00458"/>
    </source>
</evidence>
<keyword evidence="1" id="KW-0732">Signal</keyword>
<dbReference type="Proteomes" id="UP000063699">
    <property type="component" value="Chromosome"/>
</dbReference>
<dbReference type="InterPro" id="IPR035992">
    <property type="entry name" value="Ricin_B-like_lectins"/>
</dbReference>
<dbReference type="CDD" id="cd00161">
    <property type="entry name" value="beta-trefoil_Ricin-like"/>
    <property type="match status" value="1"/>
</dbReference>
<sequence length="161" mass="16687">MALGAAALVMTAGMANAADPAGRTIMSRDDSRCVHAVANTPAADVQVGACTVDDNSFRTVYYADAGNSEIRTASNLCVDGRAGRGGALEVQPCTGAASQRWNIVDDPATSHPFARLIKSAAHPGLVWDVHNHGAGSTVQLWDGIGGEHQSWIIARIAHPAS</sequence>
<gene>
    <name evidence="3" type="ORF">AOZ06_25180</name>
</gene>
<feature type="signal peptide" evidence="1">
    <location>
        <begin position="1"/>
        <end position="17"/>
    </location>
</feature>
<dbReference type="KEGG" id="kphy:AOZ06_25180"/>
<dbReference type="SUPFAM" id="SSF50370">
    <property type="entry name" value="Ricin B-like lectins"/>
    <property type="match status" value="1"/>
</dbReference>
<reference evidence="3 4" key="1">
    <citation type="submission" date="2015-07" db="EMBL/GenBank/DDBJ databases">
        <title>Genome sequencing of Kibdelosporangium phytohabitans.</title>
        <authorList>
            <person name="Qin S."/>
            <person name="Xing K."/>
        </authorList>
    </citation>
    <scope>NUCLEOTIDE SEQUENCE [LARGE SCALE GENOMIC DNA]</scope>
    <source>
        <strain evidence="3 4">KLBMP1111</strain>
    </source>
</reference>
<dbReference type="SMART" id="SM00458">
    <property type="entry name" value="RICIN"/>
    <property type="match status" value="1"/>
</dbReference>
<feature type="domain" description="Ricin B lectin" evidence="2">
    <location>
        <begin position="20"/>
        <end position="154"/>
    </location>
</feature>
<dbReference type="Gene3D" id="2.80.10.50">
    <property type="match status" value="2"/>
</dbReference>
<dbReference type="InterPro" id="IPR000772">
    <property type="entry name" value="Ricin_B_lectin"/>
</dbReference>
<proteinExistence type="predicted"/>
<evidence type="ECO:0000313" key="3">
    <source>
        <dbReference type="EMBL" id="ALG09754.1"/>
    </source>
</evidence>
<accession>A0A0N9HRC8</accession>
<dbReference type="PROSITE" id="PS50231">
    <property type="entry name" value="RICIN_B_LECTIN"/>
    <property type="match status" value="1"/>
</dbReference>
<protein>
    <recommendedName>
        <fullName evidence="2">Ricin B lectin domain-containing protein</fullName>
    </recommendedName>
</protein>
<dbReference type="EMBL" id="CP012752">
    <property type="protein sequence ID" value="ALG09754.1"/>
    <property type="molecule type" value="Genomic_DNA"/>
</dbReference>
<evidence type="ECO:0000313" key="4">
    <source>
        <dbReference type="Proteomes" id="UP000063699"/>
    </source>
</evidence>
<keyword evidence="4" id="KW-1185">Reference proteome</keyword>
<dbReference type="STRING" id="860235.AOZ06_25180"/>
<name>A0A0N9HRC8_9PSEU</name>